<dbReference type="OrthoDB" id="2157530at2759"/>
<proteinExistence type="predicted"/>
<gene>
    <name evidence="3" type="ORF">FB567DRAFT_498054</name>
</gene>
<feature type="domain" description="Heterokaryon incompatibility" evidence="2">
    <location>
        <begin position="82"/>
        <end position="221"/>
    </location>
</feature>
<name>A0A8K0R2E7_9PLEO</name>
<protein>
    <submittedName>
        <fullName evidence="3">Heterokaryon incompatibility protein-domain-containing protein</fullName>
    </submittedName>
</protein>
<evidence type="ECO:0000259" key="2">
    <source>
        <dbReference type="Pfam" id="PF06985"/>
    </source>
</evidence>
<comment type="caution">
    <text evidence="3">The sequence shown here is derived from an EMBL/GenBank/DDBJ whole genome shotgun (WGS) entry which is preliminary data.</text>
</comment>
<accession>A0A8K0R2E7</accession>
<evidence type="ECO:0000313" key="4">
    <source>
        <dbReference type="Proteomes" id="UP000813461"/>
    </source>
</evidence>
<dbReference type="InterPro" id="IPR010730">
    <property type="entry name" value="HET"/>
</dbReference>
<evidence type="ECO:0000256" key="1">
    <source>
        <dbReference type="SAM" id="MobiDB-lite"/>
    </source>
</evidence>
<feature type="region of interest" description="Disordered" evidence="1">
    <location>
        <begin position="1"/>
        <end position="22"/>
    </location>
</feature>
<dbReference type="InterPro" id="IPR052895">
    <property type="entry name" value="HetReg/Transcr_Mod"/>
</dbReference>
<evidence type="ECO:0000313" key="3">
    <source>
        <dbReference type="EMBL" id="KAH7084175.1"/>
    </source>
</evidence>
<dbReference type="Pfam" id="PF06985">
    <property type="entry name" value="HET"/>
    <property type="match status" value="1"/>
</dbReference>
<dbReference type="EMBL" id="JAGMVJ010000012">
    <property type="protein sequence ID" value="KAH7084175.1"/>
    <property type="molecule type" value="Genomic_DNA"/>
</dbReference>
<organism evidence="3 4">
    <name type="scientific">Paraphoma chrysanthemicola</name>
    <dbReference type="NCBI Taxonomy" id="798071"/>
    <lineage>
        <taxon>Eukaryota</taxon>
        <taxon>Fungi</taxon>
        <taxon>Dikarya</taxon>
        <taxon>Ascomycota</taxon>
        <taxon>Pezizomycotina</taxon>
        <taxon>Dothideomycetes</taxon>
        <taxon>Pleosporomycetidae</taxon>
        <taxon>Pleosporales</taxon>
        <taxon>Pleosporineae</taxon>
        <taxon>Phaeosphaeriaceae</taxon>
        <taxon>Paraphoma</taxon>
    </lineage>
</organism>
<dbReference type="PANTHER" id="PTHR24148:SF81">
    <property type="entry name" value="HETEROKARYON INCOMPATIBILITY DOMAIN-CONTAINING PROTEIN"/>
    <property type="match status" value="1"/>
</dbReference>
<dbReference type="Proteomes" id="UP000813461">
    <property type="component" value="Unassembled WGS sequence"/>
</dbReference>
<dbReference type="AlphaFoldDB" id="A0A8K0R2E7"/>
<reference evidence="3" key="1">
    <citation type="journal article" date="2021" name="Nat. Commun.">
        <title>Genetic determinants of endophytism in the Arabidopsis root mycobiome.</title>
        <authorList>
            <person name="Mesny F."/>
            <person name="Miyauchi S."/>
            <person name="Thiergart T."/>
            <person name="Pickel B."/>
            <person name="Atanasova L."/>
            <person name="Karlsson M."/>
            <person name="Huettel B."/>
            <person name="Barry K.W."/>
            <person name="Haridas S."/>
            <person name="Chen C."/>
            <person name="Bauer D."/>
            <person name="Andreopoulos W."/>
            <person name="Pangilinan J."/>
            <person name="LaButti K."/>
            <person name="Riley R."/>
            <person name="Lipzen A."/>
            <person name="Clum A."/>
            <person name="Drula E."/>
            <person name="Henrissat B."/>
            <person name="Kohler A."/>
            <person name="Grigoriev I.V."/>
            <person name="Martin F.M."/>
            <person name="Hacquard S."/>
        </authorList>
    </citation>
    <scope>NUCLEOTIDE SEQUENCE</scope>
    <source>
        <strain evidence="3">MPI-SDFR-AT-0120</strain>
    </source>
</reference>
<sequence length="583" mass="66910">MQRPPLEASSKASPTGNTTKRYQEWVTSHPRLSRYTKALRPRVIYEPLKSRQIRILELQPGHGTEPFRGRFIIASIDRKVKYDALSYMWGDPAPVDEIFVDGGAIPLASNLSTALRYIRNCKKPKPVRIWIDAICINQDDVREREQQVAMMRTVYSNAQTVRIWINEPNLVEDDPAVAALCEFRHSPEHVTSLRADNISFWKPVFPLFTNDYWNRLWIQQEAKTKDIYYSIVWPAGNPASSFLREYKSGNRYLSLVELLYSCRKAEAARPQDRLYAIMHLAYDYEQGAINVDYSKSLVQTMLEAASSHVNRIGDLGDYFLHISSWYEDLNADGRVLEQEIMPTWIPRVWFGINASTGGVVFRYHNRNRLRTRCIPNSVDTLTRRLTIRGVKVESVGRLLGHQLRLPGTTIGQFWSSDLGRFLDSHSHGDWKLLPRDVTKVLAAPSSEAFGHEDCVSALEHLSLLDRDMTLLHAMDTYPPSTITRKGFRYFTIDLRRNVAFLTREGYFGSAPLCGLKQGDEIWMILGCNTPIIVRPQPNGAYWHICTTYIPKIIEHEDIVQHLTSDVKPGDKVGQWTVQDIQLE</sequence>
<keyword evidence="4" id="KW-1185">Reference proteome</keyword>
<feature type="compositionally biased region" description="Polar residues" evidence="1">
    <location>
        <begin position="10"/>
        <end position="20"/>
    </location>
</feature>
<dbReference type="PANTHER" id="PTHR24148">
    <property type="entry name" value="ANKYRIN REPEAT DOMAIN-CONTAINING PROTEIN 39 HOMOLOG-RELATED"/>
    <property type="match status" value="1"/>
</dbReference>